<accession>A0ABD3MG27</accession>
<proteinExistence type="predicted"/>
<gene>
    <name evidence="3" type="ORF">ACHAWU_001126</name>
</gene>
<evidence type="ECO:0000313" key="3">
    <source>
        <dbReference type="EMBL" id="KAL3762979.1"/>
    </source>
</evidence>
<keyword evidence="2" id="KW-0732">Signal</keyword>
<reference evidence="3 4" key="1">
    <citation type="submission" date="2024-10" db="EMBL/GenBank/DDBJ databases">
        <title>Updated reference genomes for cyclostephanoid diatoms.</title>
        <authorList>
            <person name="Roberts W.R."/>
            <person name="Alverson A.J."/>
        </authorList>
    </citation>
    <scope>NUCLEOTIDE SEQUENCE [LARGE SCALE GENOMIC DNA]</scope>
    <source>
        <strain evidence="3 4">AJA232-27</strain>
    </source>
</reference>
<feature type="compositionally biased region" description="Basic and acidic residues" evidence="1">
    <location>
        <begin position="417"/>
        <end position="433"/>
    </location>
</feature>
<dbReference type="AlphaFoldDB" id="A0ABD3MG27"/>
<feature type="chain" id="PRO_5044778436" evidence="2">
    <location>
        <begin position="22"/>
        <end position="534"/>
    </location>
</feature>
<sequence>MSRGILIAQFCLLFDWHIGHGHPPLHSPTFVQSFAPPRISGLYPSRLSFHQKAPTTKSEVMNESDRLKVGVNELDITEYSDTATQSLSATPPSAPAKNNSTKLSSKAGVSEIDVSKISEAQVLLACRSWLLRKHKLEWKEKKRRAEAASSPLNNEGYFWPDPNDLLYLREDPDPYDLNYNETYGEYYGYKRNGVRFLQSTGDTTYSGKSYYEEEPIVEERVSTSKNPFSANPLYPLKEYERRSNAKLLLFSNQTWKEEWYNRRWRGKVATPMQKTTEHEESLLRHIPNDILESPLFDSMSEAEVSEAILAHLNANNRKSESRRGNKDKRQVERESFREWREQVKREALNATANSTQSVLTANKKEDALSFSPSIDAMKQLKKRRSDKSKRAFRTRISNTQSIPSTSVKITKLPRGSSSEHEDMRHDNNDRYTIRTDSPDEIEEVTSPMQAILHIDMALDHNLWPSPKHVEIILKPGRLGRRRETLRRILSECFDLRGKCVPDPNASGDGEDSLLFVTQCGIDELGAFVLAKLTQ</sequence>
<evidence type="ECO:0000256" key="2">
    <source>
        <dbReference type="SAM" id="SignalP"/>
    </source>
</evidence>
<feature type="signal peptide" evidence="2">
    <location>
        <begin position="1"/>
        <end position="21"/>
    </location>
</feature>
<comment type="caution">
    <text evidence="3">The sequence shown here is derived from an EMBL/GenBank/DDBJ whole genome shotgun (WGS) entry which is preliminary data.</text>
</comment>
<name>A0ABD3MG27_9STRA</name>
<feature type="compositionally biased region" description="Basic and acidic residues" evidence="1">
    <location>
        <begin position="317"/>
        <end position="337"/>
    </location>
</feature>
<keyword evidence="4" id="KW-1185">Reference proteome</keyword>
<feature type="region of interest" description="Disordered" evidence="1">
    <location>
        <begin position="409"/>
        <end position="433"/>
    </location>
</feature>
<organism evidence="3 4">
    <name type="scientific">Discostella pseudostelligera</name>
    <dbReference type="NCBI Taxonomy" id="259834"/>
    <lineage>
        <taxon>Eukaryota</taxon>
        <taxon>Sar</taxon>
        <taxon>Stramenopiles</taxon>
        <taxon>Ochrophyta</taxon>
        <taxon>Bacillariophyta</taxon>
        <taxon>Coscinodiscophyceae</taxon>
        <taxon>Thalassiosirophycidae</taxon>
        <taxon>Stephanodiscales</taxon>
        <taxon>Stephanodiscaceae</taxon>
        <taxon>Discostella</taxon>
    </lineage>
</organism>
<dbReference type="Proteomes" id="UP001530293">
    <property type="component" value="Unassembled WGS sequence"/>
</dbReference>
<feature type="region of interest" description="Disordered" evidence="1">
    <location>
        <begin position="82"/>
        <end position="102"/>
    </location>
</feature>
<evidence type="ECO:0000313" key="4">
    <source>
        <dbReference type="Proteomes" id="UP001530293"/>
    </source>
</evidence>
<dbReference type="EMBL" id="JALLBG020000130">
    <property type="protein sequence ID" value="KAL3762979.1"/>
    <property type="molecule type" value="Genomic_DNA"/>
</dbReference>
<evidence type="ECO:0000256" key="1">
    <source>
        <dbReference type="SAM" id="MobiDB-lite"/>
    </source>
</evidence>
<protein>
    <submittedName>
        <fullName evidence="3">Uncharacterized protein</fullName>
    </submittedName>
</protein>
<feature type="region of interest" description="Disordered" evidence="1">
    <location>
        <begin position="316"/>
        <end position="337"/>
    </location>
</feature>